<gene>
    <name evidence="2" type="ORF">HU772_014160</name>
</gene>
<sequence length="168" mass="17913">MTLTIRRESAHDTTAIAELTQQAFLEAPHSSHTEQFIVDALRRDGQLSLSLVAEHDGQLVGHVALSPVTLSDGTPDWYGLGPISVQPDRQGQGIGTQLMRAALAELPDMGARGCVVLGDPGYYQRFGFSVHPGLVLDGVPAEYFQALRLGGDWPTAKVSYAPGFAATA</sequence>
<dbReference type="InterPro" id="IPR000182">
    <property type="entry name" value="GNAT_dom"/>
</dbReference>
<dbReference type="PANTHER" id="PTHR43617:SF2">
    <property type="entry name" value="UPF0039 PROTEIN SLL0451"/>
    <property type="match status" value="1"/>
</dbReference>
<dbReference type="AlphaFoldDB" id="A0A9E6PTL7"/>
<dbReference type="Proteomes" id="UP000633418">
    <property type="component" value="Chromosome"/>
</dbReference>
<dbReference type="GO" id="GO:0016747">
    <property type="term" value="F:acyltransferase activity, transferring groups other than amino-acyl groups"/>
    <property type="evidence" value="ECO:0007669"/>
    <property type="project" value="InterPro"/>
</dbReference>
<dbReference type="Gene3D" id="3.40.630.30">
    <property type="match status" value="1"/>
</dbReference>
<evidence type="ECO:0000313" key="2">
    <source>
        <dbReference type="EMBL" id="QXI36498.1"/>
    </source>
</evidence>
<dbReference type="InterPro" id="IPR016181">
    <property type="entry name" value="Acyl_CoA_acyltransferase"/>
</dbReference>
<proteinExistence type="predicted"/>
<feature type="domain" description="N-acetyltransferase" evidence="1">
    <location>
        <begin position="3"/>
        <end position="146"/>
    </location>
</feature>
<accession>A0A9E6PTL7</accession>
<evidence type="ECO:0000313" key="3">
    <source>
        <dbReference type="Proteomes" id="UP000633418"/>
    </source>
</evidence>
<keyword evidence="3" id="KW-1185">Reference proteome</keyword>
<dbReference type="Pfam" id="PF00583">
    <property type="entry name" value="Acetyltransf_1"/>
    <property type="match status" value="1"/>
</dbReference>
<dbReference type="PANTHER" id="PTHR43617">
    <property type="entry name" value="L-AMINO ACID N-ACETYLTRANSFERASE"/>
    <property type="match status" value="1"/>
</dbReference>
<dbReference type="PROSITE" id="PS51186">
    <property type="entry name" value="GNAT"/>
    <property type="match status" value="1"/>
</dbReference>
<protein>
    <submittedName>
        <fullName evidence="2">N-acetyltransferase</fullName>
    </submittedName>
</protein>
<reference evidence="2 3" key="1">
    <citation type="journal article" date="2020" name="Microorganisms">
        <title>Reliable Identification of Environmental Pseudomonas Isolates Using the rpoD Gene.</title>
        <authorList>
            <consortium name="The Broad Institute Genome Sequencing Platform"/>
            <person name="Girard L."/>
            <person name="Lood C."/>
            <person name="Rokni-Zadeh H."/>
            <person name="van Noort V."/>
            <person name="Lavigne R."/>
            <person name="De Mot R."/>
        </authorList>
    </citation>
    <scope>NUCLEOTIDE SEQUENCE [LARGE SCALE GENOMIC DNA]</scope>
    <source>
        <strain evidence="2 3">RW9S1A</strain>
    </source>
</reference>
<reference evidence="2 3" key="2">
    <citation type="journal article" date="2021" name="Microorganisms">
        <title>The Ever-Expanding Pseudomonas Genus: Description of 43 New Species and Partition of the Pseudomonas putida Group.</title>
        <authorList>
            <person name="Girard L."/>
            <person name="Lood C."/>
            <person name="Hofte M."/>
            <person name="Vandamme P."/>
            <person name="Rokni-Zadeh H."/>
            <person name="van Noort V."/>
            <person name="Lavigne R."/>
            <person name="De Mot R."/>
        </authorList>
    </citation>
    <scope>NUCLEOTIDE SEQUENCE [LARGE SCALE GENOMIC DNA]</scope>
    <source>
        <strain evidence="2 3">RW9S1A</strain>
    </source>
</reference>
<dbReference type="KEGG" id="pxn:HU772_014160"/>
<dbReference type="SUPFAM" id="SSF55729">
    <property type="entry name" value="Acyl-CoA N-acyltransferases (Nat)"/>
    <property type="match status" value="1"/>
</dbReference>
<dbReference type="RefSeq" id="WP_186654649.1">
    <property type="nucleotide sequence ID" value="NZ_CP077095.1"/>
</dbReference>
<organism evidence="2 3">
    <name type="scientific">Pseudomonas xantholysinigenes</name>
    <dbReference type="NCBI Taxonomy" id="2745490"/>
    <lineage>
        <taxon>Bacteria</taxon>
        <taxon>Pseudomonadati</taxon>
        <taxon>Pseudomonadota</taxon>
        <taxon>Gammaproteobacteria</taxon>
        <taxon>Pseudomonadales</taxon>
        <taxon>Pseudomonadaceae</taxon>
        <taxon>Pseudomonas</taxon>
    </lineage>
</organism>
<dbReference type="InterPro" id="IPR050276">
    <property type="entry name" value="MshD_Acetyltransferase"/>
</dbReference>
<evidence type="ECO:0000259" key="1">
    <source>
        <dbReference type="PROSITE" id="PS51186"/>
    </source>
</evidence>
<name>A0A9E6PTL7_9PSED</name>
<dbReference type="EMBL" id="CP077095">
    <property type="protein sequence ID" value="QXI36498.1"/>
    <property type="molecule type" value="Genomic_DNA"/>
</dbReference>
<dbReference type="CDD" id="cd04301">
    <property type="entry name" value="NAT_SF"/>
    <property type="match status" value="1"/>
</dbReference>